<comment type="function">
    <text evidence="4">Responsible for synthesis of pseudouridine from uracil.</text>
</comment>
<comment type="catalytic activity">
    <reaction evidence="1 4">
        <text>a uridine in RNA = a pseudouridine in RNA</text>
        <dbReference type="Rhea" id="RHEA:48348"/>
        <dbReference type="Rhea" id="RHEA-COMP:12068"/>
        <dbReference type="Rhea" id="RHEA-COMP:12069"/>
        <dbReference type="ChEBI" id="CHEBI:65314"/>
        <dbReference type="ChEBI" id="CHEBI:65315"/>
    </reaction>
</comment>
<reference evidence="7" key="1">
    <citation type="submission" date="2016-12" db="EMBL/GenBank/DDBJ databases">
        <title>Draft Genome Sequences od Carboxydothermus pertinax and islandicus, Hydrogenogenic Carboxydotrophic Bacteria.</title>
        <authorList>
            <person name="Fukuyama Y."/>
            <person name="Ohmae K."/>
            <person name="Yoneda Y."/>
            <person name="Yoshida T."/>
            <person name="Sako Y."/>
        </authorList>
    </citation>
    <scope>NUCLEOTIDE SEQUENCE [LARGE SCALE GENOMIC DNA]</scope>
    <source>
        <strain evidence="7">Ug1</strain>
    </source>
</reference>
<dbReference type="GO" id="GO:0140098">
    <property type="term" value="F:catalytic activity, acting on RNA"/>
    <property type="evidence" value="ECO:0007669"/>
    <property type="project" value="UniProtKB-ARBA"/>
</dbReference>
<dbReference type="RefSeq" id="WP_159434016.1">
    <property type="nucleotide sequence ID" value="NZ_BDJK01000062.1"/>
</dbReference>
<evidence type="ECO:0000256" key="1">
    <source>
        <dbReference type="ARBA" id="ARBA00000073"/>
    </source>
</evidence>
<dbReference type="InterPro" id="IPR020103">
    <property type="entry name" value="PsdUridine_synth_cat_dom_sf"/>
</dbReference>
<dbReference type="Pfam" id="PF00849">
    <property type="entry name" value="PseudoU_synth_2"/>
    <property type="match status" value="1"/>
</dbReference>
<feature type="active site" evidence="3">
    <location>
        <position position="137"/>
    </location>
</feature>
<proteinExistence type="inferred from homology"/>
<dbReference type="AlphaFoldDB" id="A0A1L8CY84"/>
<sequence>MELRLAIKPEFIGKTVLHLLKSYGLSKRQLRKLKNHQAVYLNNQPVVLSQPIENQGQIVIKLPALPAEKYTETSIESLHKGDFLYEDEYLIIINKPAGILAHPVKYHPAPSVREAILSHYKQHSESFEGFYPIYRLDRNTSGPMLIAKYSLIAEMLNFHLKLGNIKKSYLALAEGQIVQQKGIIDLPLGLEPNSFIKRKASVSGKPALTKFQVLKLFPSHTLLLVEILTGRTHQIRAHFAAIGHPLAGDDLYGGKLNLLSRQALHLYRLSFFHPVFEETINLTCPLAGDFKEALLTLRQASGELL</sequence>
<evidence type="ECO:0000256" key="4">
    <source>
        <dbReference type="RuleBase" id="RU362028"/>
    </source>
</evidence>
<evidence type="ECO:0000259" key="5">
    <source>
        <dbReference type="Pfam" id="PF00849"/>
    </source>
</evidence>
<feature type="domain" description="Pseudouridine synthase RsuA/RluA-like" evidence="5">
    <location>
        <begin position="89"/>
        <end position="241"/>
    </location>
</feature>
<comment type="caution">
    <text evidence="6">The sequence shown here is derived from an EMBL/GenBank/DDBJ whole genome shotgun (WGS) entry which is preliminary data.</text>
</comment>
<dbReference type="SUPFAM" id="SSF55120">
    <property type="entry name" value="Pseudouridine synthase"/>
    <property type="match status" value="1"/>
</dbReference>
<dbReference type="EC" id="5.4.99.-" evidence="4"/>
<name>A0A1L8CY84_9THEO</name>
<dbReference type="InterPro" id="IPR050188">
    <property type="entry name" value="RluA_PseudoU_synthase"/>
</dbReference>
<dbReference type="EMBL" id="BDJK01000062">
    <property type="protein sequence ID" value="GAV23888.1"/>
    <property type="molecule type" value="Genomic_DNA"/>
</dbReference>
<comment type="similarity">
    <text evidence="2 4">Belongs to the pseudouridine synthase RluA family.</text>
</comment>
<dbReference type="CDD" id="cd02869">
    <property type="entry name" value="PseudoU_synth_RluA_like"/>
    <property type="match status" value="1"/>
</dbReference>
<evidence type="ECO:0000256" key="2">
    <source>
        <dbReference type="ARBA" id="ARBA00010876"/>
    </source>
</evidence>
<evidence type="ECO:0000313" key="7">
    <source>
        <dbReference type="Proteomes" id="UP000187485"/>
    </source>
</evidence>
<dbReference type="PANTHER" id="PTHR21600">
    <property type="entry name" value="MITOCHONDRIAL RNA PSEUDOURIDINE SYNTHASE"/>
    <property type="match status" value="1"/>
</dbReference>
<dbReference type="NCBIfam" id="TIGR00005">
    <property type="entry name" value="rluA_subfam"/>
    <property type="match status" value="1"/>
</dbReference>
<accession>A0A1L8CY84</accession>
<dbReference type="PANTHER" id="PTHR21600:SF87">
    <property type="entry name" value="RNA PSEUDOURIDYLATE SYNTHASE DOMAIN-CONTAINING PROTEIN 1"/>
    <property type="match status" value="1"/>
</dbReference>
<evidence type="ECO:0000313" key="6">
    <source>
        <dbReference type="EMBL" id="GAV23888.1"/>
    </source>
</evidence>
<dbReference type="InterPro" id="IPR006225">
    <property type="entry name" value="PsdUridine_synth_RluC/D"/>
</dbReference>
<dbReference type="OrthoDB" id="9807829at2"/>
<dbReference type="GO" id="GO:0003723">
    <property type="term" value="F:RNA binding"/>
    <property type="evidence" value="ECO:0007669"/>
    <property type="project" value="InterPro"/>
</dbReference>
<dbReference type="InterPro" id="IPR006145">
    <property type="entry name" value="PsdUridine_synth_RsuA/RluA"/>
</dbReference>
<keyword evidence="4" id="KW-0413">Isomerase</keyword>
<dbReference type="Gene3D" id="3.30.2350.10">
    <property type="entry name" value="Pseudouridine synthase"/>
    <property type="match status" value="1"/>
</dbReference>
<dbReference type="GO" id="GO:0009982">
    <property type="term" value="F:pseudouridine synthase activity"/>
    <property type="evidence" value="ECO:0007669"/>
    <property type="project" value="InterPro"/>
</dbReference>
<organism evidence="6 7">
    <name type="scientific">Carboxydothermus pertinax</name>
    <dbReference type="NCBI Taxonomy" id="870242"/>
    <lineage>
        <taxon>Bacteria</taxon>
        <taxon>Bacillati</taxon>
        <taxon>Bacillota</taxon>
        <taxon>Clostridia</taxon>
        <taxon>Thermoanaerobacterales</taxon>
        <taxon>Thermoanaerobacteraceae</taxon>
        <taxon>Carboxydothermus</taxon>
    </lineage>
</organism>
<dbReference type="Proteomes" id="UP000187485">
    <property type="component" value="Unassembled WGS sequence"/>
</dbReference>
<gene>
    <name evidence="6" type="ORF">cpu_23980</name>
</gene>
<evidence type="ECO:0000256" key="3">
    <source>
        <dbReference type="PIRSR" id="PIRSR606225-1"/>
    </source>
</evidence>
<dbReference type="GO" id="GO:0000455">
    <property type="term" value="P:enzyme-directed rRNA pseudouridine synthesis"/>
    <property type="evidence" value="ECO:0007669"/>
    <property type="project" value="TreeGrafter"/>
</dbReference>
<protein>
    <recommendedName>
        <fullName evidence="4">Pseudouridine synthase</fullName>
        <ecNumber evidence="4">5.4.99.-</ecNumber>
    </recommendedName>
</protein>
<keyword evidence="7" id="KW-1185">Reference proteome</keyword>
<dbReference type="STRING" id="870242.cpu_23980"/>